<dbReference type="Pfam" id="PF00931">
    <property type="entry name" value="NB-ARC"/>
    <property type="match status" value="1"/>
</dbReference>
<gene>
    <name evidence="4" type="ORF">H3V53_02405</name>
</gene>
<dbReference type="InterPro" id="IPR011990">
    <property type="entry name" value="TPR-like_helical_dom_sf"/>
</dbReference>
<dbReference type="Pfam" id="PF25872">
    <property type="entry name" value="HTH_77"/>
    <property type="match status" value="1"/>
</dbReference>
<dbReference type="SUPFAM" id="SSF46894">
    <property type="entry name" value="C-terminal effector domain of the bipartite response regulators"/>
    <property type="match status" value="1"/>
</dbReference>
<dbReference type="PANTHER" id="PTHR47691">
    <property type="entry name" value="REGULATOR-RELATED"/>
    <property type="match status" value="1"/>
</dbReference>
<feature type="DNA-binding region" description="OmpR/PhoB-type" evidence="2">
    <location>
        <begin position="17"/>
        <end position="115"/>
    </location>
</feature>
<dbReference type="Gene3D" id="3.40.50.300">
    <property type="entry name" value="P-loop containing nucleotide triphosphate hydrolases"/>
    <property type="match status" value="1"/>
</dbReference>
<dbReference type="Proteomes" id="UP001386437">
    <property type="component" value="Unassembled WGS sequence"/>
</dbReference>
<dbReference type="InterPro" id="IPR002182">
    <property type="entry name" value="NB-ARC"/>
</dbReference>
<name>A0ABU8IKT4_9BURK</name>
<dbReference type="SUPFAM" id="SSF52540">
    <property type="entry name" value="P-loop containing nucleoside triphosphate hydrolases"/>
    <property type="match status" value="1"/>
</dbReference>
<dbReference type="Pfam" id="PF00486">
    <property type="entry name" value="Trans_reg_C"/>
    <property type="match status" value="1"/>
</dbReference>
<dbReference type="InterPro" id="IPR027417">
    <property type="entry name" value="P-loop_NTPase"/>
</dbReference>
<dbReference type="Gene3D" id="1.25.40.10">
    <property type="entry name" value="Tetratricopeptide repeat domain"/>
    <property type="match status" value="1"/>
</dbReference>
<accession>A0ABU8IKT4</accession>
<comment type="caution">
    <text evidence="4">The sequence shown here is derived from an EMBL/GenBank/DDBJ whole genome shotgun (WGS) entry which is preliminary data.</text>
</comment>
<dbReference type="SUPFAM" id="SSF48452">
    <property type="entry name" value="TPR-like"/>
    <property type="match status" value="1"/>
</dbReference>
<evidence type="ECO:0000256" key="1">
    <source>
        <dbReference type="ARBA" id="ARBA00023125"/>
    </source>
</evidence>
<dbReference type="EMBL" id="JACFYJ010000002">
    <property type="protein sequence ID" value="MEI5996099.1"/>
    <property type="molecule type" value="Genomic_DNA"/>
</dbReference>
<proteinExistence type="predicted"/>
<dbReference type="PANTHER" id="PTHR47691:SF3">
    <property type="entry name" value="HTH-TYPE TRANSCRIPTIONAL REGULATOR RV0890C-RELATED"/>
    <property type="match status" value="1"/>
</dbReference>
<feature type="domain" description="OmpR/PhoB-type" evidence="3">
    <location>
        <begin position="17"/>
        <end position="115"/>
    </location>
</feature>
<dbReference type="PROSITE" id="PS51755">
    <property type="entry name" value="OMPR_PHOB"/>
    <property type="match status" value="1"/>
</dbReference>
<dbReference type="InterPro" id="IPR036388">
    <property type="entry name" value="WH-like_DNA-bd_sf"/>
</dbReference>
<keyword evidence="1 2" id="KW-0238">DNA-binding</keyword>
<reference evidence="4 5" key="1">
    <citation type="journal article" date="2022" name="Arch. Microbiol.">
        <title>Paraburkholderia bengalensis sp. nov. isolated from roots of Oryza sativa, IR64.</title>
        <authorList>
            <person name="Nag P."/>
            <person name="Mondal N."/>
            <person name="Sarkar J."/>
            <person name="Das S."/>
        </authorList>
    </citation>
    <scope>NUCLEOTIDE SEQUENCE [LARGE SCALE GENOMIC DNA]</scope>
    <source>
        <strain evidence="4 5">IR64_4_BI</strain>
    </source>
</reference>
<dbReference type="InterPro" id="IPR016032">
    <property type="entry name" value="Sig_transdc_resp-reg_C-effctor"/>
</dbReference>
<dbReference type="Gene3D" id="1.10.10.10">
    <property type="entry name" value="Winged helix-like DNA-binding domain superfamily/Winged helix DNA-binding domain"/>
    <property type="match status" value="1"/>
</dbReference>
<dbReference type="SMART" id="SM00862">
    <property type="entry name" value="Trans_reg_C"/>
    <property type="match status" value="1"/>
</dbReference>
<evidence type="ECO:0000313" key="5">
    <source>
        <dbReference type="Proteomes" id="UP001386437"/>
    </source>
</evidence>
<dbReference type="CDD" id="cd00383">
    <property type="entry name" value="trans_reg_C"/>
    <property type="match status" value="1"/>
</dbReference>
<organism evidence="4 5">
    <name type="scientific">Paraburkholderia bengalensis</name>
    <dbReference type="NCBI Taxonomy" id="2747562"/>
    <lineage>
        <taxon>Bacteria</taxon>
        <taxon>Pseudomonadati</taxon>
        <taxon>Pseudomonadota</taxon>
        <taxon>Betaproteobacteria</taxon>
        <taxon>Burkholderiales</taxon>
        <taxon>Burkholderiaceae</taxon>
        <taxon>Paraburkholderia</taxon>
    </lineage>
</organism>
<dbReference type="InterPro" id="IPR058852">
    <property type="entry name" value="HTH_77"/>
</dbReference>
<evidence type="ECO:0000256" key="2">
    <source>
        <dbReference type="PROSITE-ProRule" id="PRU01091"/>
    </source>
</evidence>
<protein>
    <submittedName>
        <fullName evidence="4">Winged helix-turn-helix domain-containing protein</fullName>
    </submittedName>
</protein>
<evidence type="ECO:0000313" key="4">
    <source>
        <dbReference type="EMBL" id="MEI5996099.1"/>
    </source>
</evidence>
<sequence>MFASLSKYGPTVSHPVATRFSFGPFFLFPDKRLLVCHGKQVKLGGRALDILIALVRQAGSVLSTRDLLAEVWRDTVVEEGSLRFHLVTLRKALSDGDPGVSYVVNVPGRGYTFVATVVVSGGAPAGSGSADVPVGARLHGGFLQCGGDAIVGREREIEQIIRQLGERRFVSIVGAGGIGKTTVANAVVERLREEFDGRVVCIDLSVIRDSDLVSATLVAALRQGQGTASIGEVCAAIGHTRTLVLLDCCEHLIDDVAQVVEVLYRSAAGISILVTSREVVNVDGEYVFRLPPLEVPPPGEMLSGRAALNYSAVRLFAERVVQAGCRFELTDENAQSVARLCRGLDGIALAIELAARQLPTFGLAGILELVDNNSRLMWHGRRTAVPRHQTLRATLDWSYGLLTERERLCLRRLAVFVGGFALEAAVCVLAAEDIERADVMEAINQLSNKSLLDVRLHDTGVRYFLLDTTRSYVRVKLEEAGELDRFCARHTSFYAARWLDEPVADDACDKQSADFGNVRAALEWTLVREKDVLTGCRLVASYARLLLRRSMVGEVRKWTEIALAKLDVRERGSPIELELVASYGQALMFTGSNSREVQIAHERGLSIAMSLGDAAWHERLLCGLIMHLYRISDFRGALSFATEAVQWMLAQGRDASAVYSMQGVALHMMGDIASSSRLWDAVVESNAAHEGYALVPCGLGINLYLRALSGKARNLWLTGHSKDAEHAANDAIEKARGLRHPATQCVTLIWAGEVFAWTGNWTRLTRIADELDTLVRVNGFTPYRYAAQGIRGQIAFAEGRAGEAIALLEACLGGMKTCDYTMPASIFRNALAMALCFIGDARRATLICDETIVEIVANGDALHLPQVLITKAAALRLEGDHRASVSCLRDALRAARKQGATAYERQIQLIGVDEV</sequence>
<dbReference type="RefSeq" id="WP_336596549.1">
    <property type="nucleotide sequence ID" value="NZ_JACFYJ010000002.1"/>
</dbReference>
<dbReference type="InterPro" id="IPR001867">
    <property type="entry name" value="OmpR/PhoB-type_DNA-bd"/>
</dbReference>
<keyword evidence="5" id="KW-1185">Reference proteome</keyword>
<evidence type="ECO:0000259" key="3">
    <source>
        <dbReference type="PROSITE" id="PS51755"/>
    </source>
</evidence>